<evidence type="ECO:0000256" key="4">
    <source>
        <dbReference type="ARBA" id="ARBA00047720"/>
    </source>
</evidence>
<dbReference type="Gene3D" id="2.30.40.10">
    <property type="entry name" value="Urease, subunit C, domain 1"/>
    <property type="match status" value="1"/>
</dbReference>
<proteinExistence type="inferred from homology"/>
<protein>
    <recommendedName>
        <fullName evidence="2">adenine deaminase</fullName>
        <ecNumber evidence="2">3.5.4.2</ecNumber>
    </recommendedName>
</protein>
<organism evidence="7 8">
    <name type="scientific">Virgibacillus dokdonensis</name>
    <dbReference type="NCBI Taxonomy" id="302167"/>
    <lineage>
        <taxon>Bacteria</taxon>
        <taxon>Bacillati</taxon>
        <taxon>Bacillota</taxon>
        <taxon>Bacilli</taxon>
        <taxon>Bacillales</taxon>
        <taxon>Bacillaceae</taxon>
        <taxon>Virgibacillus</taxon>
    </lineage>
</organism>
<comment type="catalytic activity">
    <reaction evidence="4">
        <text>adenine + H2O + H(+) = hypoxanthine + NH4(+)</text>
        <dbReference type="Rhea" id="RHEA:23688"/>
        <dbReference type="ChEBI" id="CHEBI:15377"/>
        <dbReference type="ChEBI" id="CHEBI:15378"/>
        <dbReference type="ChEBI" id="CHEBI:16708"/>
        <dbReference type="ChEBI" id="CHEBI:17368"/>
        <dbReference type="ChEBI" id="CHEBI:28938"/>
        <dbReference type="EC" id="3.5.4.2"/>
    </reaction>
</comment>
<dbReference type="SUPFAM" id="SSF51556">
    <property type="entry name" value="Metallo-dependent hydrolases"/>
    <property type="match status" value="1"/>
</dbReference>
<dbReference type="InterPro" id="IPR006680">
    <property type="entry name" value="Amidohydro-rel"/>
</dbReference>
<evidence type="ECO:0000259" key="5">
    <source>
        <dbReference type="Pfam" id="PF01979"/>
    </source>
</evidence>
<sequence length="575" mass="65390">MENIRAITSQENKSLINTALRREAPSIFFKHVNILNVYTGVIEKTNIFISGKRIAYVGDNNPICLDSTEIVELNNNEILVPGYIEPHAHPNQMYNPFTHGNFLTSKGTTVSINDNLSLFINLKDDEAIEFVNLLDQTGIHLWLWWAYFDSPHKGVSDQEYRFDIDYLRKWGKNPFVVQGGEFTSWPKLMNGDEKISNMLLFFRQKLGKRIEGHLPGASSDTLNVLAAAGITADHESLNGKDVINRLKLGYYAALRYSSIRRDLPNIIQELVEYPNIYFSRLMLTNDGSALNFLEYSTHSQMIKMVIKLGMKPIDAFRMATINPATYYRIDNMVGGIAPGRLAHINIIEDLYNPEPISVMVDGEWAYRNKNRCKPLNSKWINKFLKNPNKYIQIDSIEPTTSIGIKLLNDVITKSYQFNPNDDLSEDECYLTYINQEDGSFLNTRIKGFSNSLIALASTYSASQDYILIGKNKVKMLEVIDEVLKEGGGIISLFDNNEKIKISLPLSGIMSTEPIESLKNIVEKFNEAMKNSGFLFDDPTYTLLFLTATHLPSIRLTKKGLYSIKDKKIFVHNIKI</sequence>
<reference evidence="8" key="1">
    <citation type="submission" date="2016-11" db="EMBL/GenBank/DDBJ databases">
        <title>Complete genome sequence of Virgibacillus pantothenticus 21D, a halophilic bacterium isolated from the deep hypersaline anoxic basin Discovery in the Mediterranean Sea.</title>
        <authorList>
            <person name="Zeaiter Z."/>
            <person name="Booth J.M."/>
            <person name="Prosdocimi E.M."/>
            <person name="Mapelli F."/>
            <person name="Fusi M."/>
            <person name="Daffonchio D."/>
            <person name="Borin S."/>
            <person name="Crotti E."/>
        </authorList>
    </citation>
    <scope>NUCLEOTIDE SEQUENCE [LARGE SCALE GENOMIC DNA]</scope>
    <source>
        <strain evidence="8">21D</strain>
    </source>
</reference>
<dbReference type="Proteomes" id="UP000234237">
    <property type="component" value="Chromosome"/>
</dbReference>
<accession>A0A2K9IWK9</accession>
<name>A0A2K9IWK9_9BACI</name>
<evidence type="ECO:0000256" key="2">
    <source>
        <dbReference type="ARBA" id="ARBA00012782"/>
    </source>
</evidence>
<dbReference type="InterPro" id="IPR032466">
    <property type="entry name" value="Metal_Hydrolase"/>
</dbReference>
<dbReference type="PANTHER" id="PTHR11113:SF6">
    <property type="entry name" value="ADENINE DEAMINASE YERA-RELATED"/>
    <property type="match status" value="1"/>
</dbReference>
<dbReference type="GO" id="GO:0000034">
    <property type="term" value="F:adenine deaminase activity"/>
    <property type="evidence" value="ECO:0007669"/>
    <property type="project" value="UniProtKB-EC"/>
</dbReference>
<dbReference type="Gene3D" id="3.20.20.140">
    <property type="entry name" value="Metal-dependent hydrolases"/>
    <property type="match status" value="1"/>
</dbReference>
<dbReference type="PANTHER" id="PTHR11113">
    <property type="entry name" value="N-ACETYLGLUCOSAMINE-6-PHOSPHATE DEACETYLASE"/>
    <property type="match status" value="1"/>
</dbReference>
<dbReference type="InterPro" id="IPR011059">
    <property type="entry name" value="Metal-dep_hydrolase_composite"/>
</dbReference>
<dbReference type="Pfam" id="PF13382">
    <property type="entry name" value="Adenine_deam_C"/>
    <property type="match status" value="1"/>
</dbReference>
<dbReference type="EMBL" id="CP018622">
    <property type="protein sequence ID" value="AUJ24132.1"/>
    <property type="molecule type" value="Genomic_DNA"/>
</dbReference>
<dbReference type="InterPro" id="IPR026912">
    <property type="entry name" value="Adenine_deam_C"/>
</dbReference>
<dbReference type="AlphaFoldDB" id="A0A2K9IWK9"/>
<dbReference type="EC" id="3.5.4.2" evidence="2"/>
<evidence type="ECO:0000256" key="1">
    <source>
        <dbReference type="ARBA" id="ARBA00006773"/>
    </source>
</evidence>
<dbReference type="KEGG" id="vpn:A21D_01020"/>
<feature type="domain" description="Adenine deaminase C-terminal" evidence="6">
    <location>
        <begin position="421"/>
        <end position="566"/>
    </location>
</feature>
<dbReference type="SUPFAM" id="SSF51338">
    <property type="entry name" value="Composite domain of metallo-dependent hydrolases"/>
    <property type="match status" value="1"/>
</dbReference>
<evidence type="ECO:0000313" key="8">
    <source>
        <dbReference type="Proteomes" id="UP000234237"/>
    </source>
</evidence>
<evidence type="ECO:0000259" key="6">
    <source>
        <dbReference type="Pfam" id="PF13382"/>
    </source>
</evidence>
<evidence type="ECO:0000256" key="3">
    <source>
        <dbReference type="ARBA" id="ARBA00022801"/>
    </source>
</evidence>
<feature type="domain" description="Amidohydrolase-related" evidence="5">
    <location>
        <begin position="78"/>
        <end position="364"/>
    </location>
</feature>
<comment type="similarity">
    <text evidence="1">Belongs to the metallo-dependent hydrolases superfamily. Adenine deaminase family.</text>
</comment>
<dbReference type="Pfam" id="PF01979">
    <property type="entry name" value="Amidohydro_1"/>
    <property type="match status" value="1"/>
</dbReference>
<evidence type="ECO:0000313" key="7">
    <source>
        <dbReference type="EMBL" id="AUJ24132.1"/>
    </source>
</evidence>
<dbReference type="RefSeq" id="WP_101932897.1">
    <property type="nucleotide sequence ID" value="NZ_CP018622.1"/>
</dbReference>
<keyword evidence="3 7" id="KW-0378">Hydrolase</keyword>
<gene>
    <name evidence="7" type="primary">yerA_1</name>
    <name evidence="7" type="ORF">A21D_01020</name>
</gene>